<organism evidence="2 3">
    <name type="scientific">Diatrype stigma</name>
    <dbReference type="NCBI Taxonomy" id="117547"/>
    <lineage>
        <taxon>Eukaryota</taxon>
        <taxon>Fungi</taxon>
        <taxon>Dikarya</taxon>
        <taxon>Ascomycota</taxon>
        <taxon>Pezizomycotina</taxon>
        <taxon>Sordariomycetes</taxon>
        <taxon>Xylariomycetidae</taxon>
        <taxon>Xylariales</taxon>
        <taxon>Diatrypaceae</taxon>
        <taxon>Diatrype</taxon>
    </lineage>
</organism>
<feature type="compositionally biased region" description="Acidic residues" evidence="1">
    <location>
        <begin position="74"/>
        <end position="89"/>
    </location>
</feature>
<gene>
    <name evidence="2" type="ORF">SLS62_002688</name>
</gene>
<name>A0AAN9V7Y3_9PEZI</name>
<feature type="compositionally biased region" description="Acidic residues" evidence="1">
    <location>
        <begin position="108"/>
        <end position="119"/>
    </location>
</feature>
<feature type="region of interest" description="Disordered" evidence="1">
    <location>
        <begin position="69"/>
        <end position="131"/>
    </location>
</feature>
<evidence type="ECO:0000256" key="1">
    <source>
        <dbReference type="SAM" id="MobiDB-lite"/>
    </source>
</evidence>
<protein>
    <submittedName>
        <fullName evidence="2">Uncharacterized protein</fullName>
    </submittedName>
</protein>
<proteinExistence type="predicted"/>
<evidence type="ECO:0000313" key="3">
    <source>
        <dbReference type="Proteomes" id="UP001320420"/>
    </source>
</evidence>
<comment type="caution">
    <text evidence="2">The sequence shown here is derived from an EMBL/GenBank/DDBJ whole genome shotgun (WGS) entry which is preliminary data.</text>
</comment>
<accession>A0AAN9V7Y3</accession>
<reference evidence="2 3" key="1">
    <citation type="submission" date="2024-02" db="EMBL/GenBank/DDBJ databases">
        <title>De novo assembly and annotation of 12 fungi associated with fruit tree decline syndrome in Ontario, Canada.</title>
        <authorList>
            <person name="Sulman M."/>
            <person name="Ellouze W."/>
            <person name="Ilyukhin E."/>
        </authorList>
    </citation>
    <scope>NUCLEOTIDE SEQUENCE [LARGE SCALE GENOMIC DNA]</scope>
    <source>
        <strain evidence="2 3">M11/M66-122</strain>
    </source>
</reference>
<dbReference type="Proteomes" id="UP001320420">
    <property type="component" value="Unassembled WGS sequence"/>
</dbReference>
<keyword evidence="3" id="KW-1185">Reference proteome</keyword>
<evidence type="ECO:0000313" key="2">
    <source>
        <dbReference type="EMBL" id="KAK7755183.1"/>
    </source>
</evidence>
<dbReference type="EMBL" id="JAKJXP020000014">
    <property type="protein sequence ID" value="KAK7755183.1"/>
    <property type="molecule type" value="Genomic_DNA"/>
</dbReference>
<dbReference type="AlphaFoldDB" id="A0AAN9V7Y3"/>
<sequence>MQAERGATLVPAINANAWEQGIASRLVLFRNWAIQQERHQSAYFAGIQKLDGRLMPGAIGPIFAKLGETGFELPDSEDDDYGWEDEDAAEIPPVPQWQGSEDILLGNLDDDGNQSDGDSEVQPHDPGASPQ</sequence>